<dbReference type="Proteomes" id="UP000015455">
    <property type="component" value="Unassembled WGS sequence"/>
</dbReference>
<dbReference type="EC" id="2.1.1.72" evidence="2"/>
<evidence type="ECO:0000256" key="3">
    <source>
        <dbReference type="ARBA" id="ARBA00022603"/>
    </source>
</evidence>
<dbReference type="Gene3D" id="1.20.1260.30">
    <property type="match status" value="1"/>
</dbReference>
<comment type="caution">
    <text evidence="11">The sequence shown here is derived from an EMBL/GenBank/DDBJ whole genome shotgun (WGS) entry which is preliminary data.</text>
</comment>
<dbReference type="EMBL" id="ATJV01000068">
    <property type="protein sequence ID" value="EPZ14926.1"/>
    <property type="molecule type" value="Genomic_DNA"/>
</dbReference>
<keyword evidence="8" id="KW-1133">Transmembrane helix</keyword>
<evidence type="ECO:0000259" key="9">
    <source>
        <dbReference type="Pfam" id="PF02384"/>
    </source>
</evidence>
<dbReference type="InterPro" id="IPR002052">
    <property type="entry name" value="DNA_methylase_N6_adenine_CS"/>
</dbReference>
<keyword evidence="8" id="KW-0812">Transmembrane</keyword>
<dbReference type="PANTHER" id="PTHR42933:SF3">
    <property type="entry name" value="TYPE I RESTRICTION ENZYME MJAVIII METHYLASE SUBUNIT"/>
    <property type="match status" value="1"/>
</dbReference>
<feature type="domain" description="N6 adenine-specific DNA methyltransferase N-terminal" evidence="10">
    <location>
        <begin position="13"/>
        <end position="139"/>
    </location>
</feature>
<dbReference type="SUPFAM" id="SSF53335">
    <property type="entry name" value="S-adenosyl-L-methionine-dependent methyltransferases"/>
    <property type="match status" value="1"/>
</dbReference>
<evidence type="ECO:0000256" key="1">
    <source>
        <dbReference type="ARBA" id="ARBA00006594"/>
    </source>
</evidence>
<keyword evidence="6" id="KW-0680">Restriction system</keyword>
<evidence type="ECO:0000313" key="12">
    <source>
        <dbReference type="Proteomes" id="UP000015455"/>
    </source>
</evidence>
<dbReference type="PROSITE" id="PS00092">
    <property type="entry name" value="N6_MTASE"/>
    <property type="match status" value="1"/>
</dbReference>
<dbReference type="InterPro" id="IPR051537">
    <property type="entry name" value="DNA_Adenine_Mtase"/>
</dbReference>
<dbReference type="eggNOG" id="COG0286">
    <property type="taxonomic scope" value="Bacteria"/>
</dbReference>
<evidence type="ECO:0000256" key="5">
    <source>
        <dbReference type="ARBA" id="ARBA00022691"/>
    </source>
</evidence>
<comment type="similarity">
    <text evidence="1">Belongs to the N(4)/N(6)-methyltransferase family.</text>
</comment>
<dbReference type="AlphaFoldDB" id="S9ZJX0"/>
<dbReference type="OrthoDB" id="9784823at2"/>
<accession>S9ZJX0</accession>
<evidence type="ECO:0000256" key="6">
    <source>
        <dbReference type="ARBA" id="ARBA00022747"/>
    </source>
</evidence>
<evidence type="ECO:0000259" key="10">
    <source>
        <dbReference type="Pfam" id="PF12161"/>
    </source>
</evidence>
<dbReference type="Gene3D" id="3.40.50.150">
    <property type="entry name" value="Vaccinia Virus protein VP39"/>
    <property type="match status" value="1"/>
</dbReference>
<dbReference type="PATRIC" id="fig|1348657.5.peg.2615"/>
<dbReference type="GO" id="GO:0009007">
    <property type="term" value="F:site-specific DNA-methyltransferase (adenine-specific) activity"/>
    <property type="evidence" value="ECO:0007669"/>
    <property type="project" value="UniProtKB-EC"/>
</dbReference>
<comment type="catalytic activity">
    <reaction evidence="7">
        <text>a 2'-deoxyadenosine in DNA + S-adenosyl-L-methionine = an N(6)-methyl-2'-deoxyadenosine in DNA + S-adenosyl-L-homocysteine + H(+)</text>
        <dbReference type="Rhea" id="RHEA:15197"/>
        <dbReference type="Rhea" id="RHEA-COMP:12418"/>
        <dbReference type="Rhea" id="RHEA-COMP:12419"/>
        <dbReference type="ChEBI" id="CHEBI:15378"/>
        <dbReference type="ChEBI" id="CHEBI:57856"/>
        <dbReference type="ChEBI" id="CHEBI:59789"/>
        <dbReference type="ChEBI" id="CHEBI:90615"/>
        <dbReference type="ChEBI" id="CHEBI:90616"/>
        <dbReference type="EC" id="2.1.1.72"/>
    </reaction>
</comment>
<evidence type="ECO:0000256" key="2">
    <source>
        <dbReference type="ARBA" id="ARBA00011900"/>
    </source>
</evidence>
<protein>
    <recommendedName>
        <fullName evidence="2">site-specific DNA-methyltransferase (adenine-specific)</fullName>
        <ecNumber evidence="2">2.1.1.72</ecNumber>
    </recommendedName>
</protein>
<evidence type="ECO:0000313" key="11">
    <source>
        <dbReference type="EMBL" id="EPZ14926.1"/>
    </source>
</evidence>
<keyword evidence="12" id="KW-1185">Reference proteome</keyword>
<evidence type="ECO:0000256" key="7">
    <source>
        <dbReference type="ARBA" id="ARBA00047942"/>
    </source>
</evidence>
<evidence type="ECO:0000256" key="4">
    <source>
        <dbReference type="ARBA" id="ARBA00022679"/>
    </source>
</evidence>
<sequence>MTQAASTITLNQLESHLWESANILRGPVDAADFKTYIFPLLFFKRICDVWDEEYQEIVDETGDEQLAWFPESHRFQIPEDCHWNDVRTKASNVGTALQRAMREIEKANPDTLYGVFGDAPWSNKERLSDALLKDLIEHFSKLPFGNKNVNSDLLGDAYEYLIKKFADATNKKAGEFYTPRSVVRLMIDMLDPKEVETIYDPACGTGGMLLAAVQHVKEQHGDVKRLWGKLYGQEKNLTTSSIARMNLFLHGIEDFQVVRGDTLRNPAFFEVDRLATFDCVIANPPFSLEKWGEDLWLNDPFGRNFAGLPPSSSGDFAWVQHMVKSMADVSGRMAVVLPQGALFRKGVEGSIRQKLLEMDLVEAVIGLAPNLFYGTGLAACILVLRKRKPAKHKKKVLIADASRLFRRGRAQNYLEPEHATEILDWYRGFADVQDAVRVVSLDEIKAEDWTLNISRYVLPPLQEDIPPLPAAIAAFKDALTRCREAEARLAQVMTEGGWLDTVRPEPVEGREQA</sequence>
<dbReference type="REBASE" id="122432">
    <property type="entry name" value="M1.Tte58ORF17650P"/>
</dbReference>
<dbReference type="InterPro" id="IPR003356">
    <property type="entry name" value="DNA_methylase_A-5"/>
</dbReference>
<dbReference type="Pfam" id="PF12161">
    <property type="entry name" value="HsdM_N"/>
    <property type="match status" value="1"/>
</dbReference>
<reference evidence="11 12" key="1">
    <citation type="submission" date="2013-06" db="EMBL/GenBank/DDBJ databases">
        <title>Draft genome sequence of Thauera terpenica.</title>
        <authorList>
            <person name="Liu B."/>
            <person name="Frostegard A.H."/>
            <person name="Shapleigh J.P."/>
        </authorList>
    </citation>
    <scope>NUCLEOTIDE SEQUENCE [LARGE SCALE GENOMIC DNA]</scope>
    <source>
        <strain evidence="11 12">58Eu</strain>
    </source>
</reference>
<dbReference type="GO" id="GO:0008170">
    <property type="term" value="F:N-methyltransferase activity"/>
    <property type="evidence" value="ECO:0007669"/>
    <property type="project" value="InterPro"/>
</dbReference>
<dbReference type="RefSeq" id="WP_021250013.1">
    <property type="nucleotide sequence ID" value="NZ_ATJV01000068.1"/>
</dbReference>
<proteinExistence type="inferred from homology"/>
<dbReference type="InterPro" id="IPR022749">
    <property type="entry name" value="D12N6_MeTrfase_N"/>
</dbReference>
<keyword evidence="3 11" id="KW-0489">Methyltransferase</keyword>
<keyword evidence="4" id="KW-0808">Transferase</keyword>
<dbReference type="InterPro" id="IPR029063">
    <property type="entry name" value="SAM-dependent_MTases_sf"/>
</dbReference>
<dbReference type="PANTHER" id="PTHR42933">
    <property type="entry name" value="SLR6095 PROTEIN"/>
    <property type="match status" value="1"/>
</dbReference>
<dbReference type="STRING" id="1348657.M622_17660"/>
<feature type="domain" description="DNA methylase adenine-specific" evidence="9">
    <location>
        <begin position="151"/>
        <end position="459"/>
    </location>
</feature>
<dbReference type="GO" id="GO:0032259">
    <property type="term" value="P:methylation"/>
    <property type="evidence" value="ECO:0007669"/>
    <property type="project" value="UniProtKB-KW"/>
</dbReference>
<feature type="transmembrane region" description="Helical" evidence="8">
    <location>
        <begin position="363"/>
        <end position="384"/>
    </location>
</feature>
<evidence type="ECO:0000256" key="8">
    <source>
        <dbReference type="SAM" id="Phobius"/>
    </source>
</evidence>
<name>S9ZJX0_9RHOO</name>
<dbReference type="InterPro" id="IPR038333">
    <property type="entry name" value="T1MK-like_N_sf"/>
</dbReference>
<dbReference type="Pfam" id="PF02384">
    <property type="entry name" value="N6_Mtase"/>
    <property type="match status" value="1"/>
</dbReference>
<organism evidence="11 12">
    <name type="scientific">Thauera terpenica 58Eu</name>
    <dbReference type="NCBI Taxonomy" id="1348657"/>
    <lineage>
        <taxon>Bacteria</taxon>
        <taxon>Pseudomonadati</taxon>
        <taxon>Pseudomonadota</taxon>
        <taxon>Betaproteobacteria</taxon>
        <taxon>Rhodocyclales</taxon>
        <taxon>Zoogloeaceae</taxon>
        <taxon>Thauera</taxon>
    </lineage>
</organism>
<dbReference type="PRINTS" id="PR00507">
    <property type="entry name" value="N12N6MTFRASE"/>
</dbReference>
<keyword evidence="8" id="KW-0472">Membrane</keyword>
<keyword evidence="5" id="KW-0949">S-adenosyl-L-methionine</keyword>
<gene>
    <name evidence="11" type="ORF">M622_17660</name>
</gene>
<dbReference type="GO" id="GO:0009307">
    <property type="term" value="P:DNA restriction-modification system"/>
    <property type="evidence" value="ECO:0007669"/>
    <property type="project" value="UniProtKB-KW"/>
</dbReference>
<dbReference type="GO" id="GO:0003677">
    <property type="term" value="F:DNA binding"/>
    <property type="evidence" value="ECO:0007669"/>
    <property type="project" value="InterPro"/>
</dbReference>